<evidence type="ECO:0000256" key="3">
    <source>
        <dbReference type="ARBA" id="ARBA00022723"/>
    </source>
</evidence>
<comment type="catalytic activity">
    <reaction evidence="10">
        <text>7-carboxy-7-carbaguanine + NH4(+) + 2 ATP = 7-cyano-7-carbaguanine + 2 AMP + 2 diphosphate + 2 H(+)</text>
        <dbReference type="Rhea" id="RHEA:27982"/>
        <dbReference type="ChEBI" id="CHEBI:15378"/>
        <dbReference type="ChEBI" id="CHEBI:28938"/>
        <dbReference type="ChEBI" id="CHEBI:30616"/>
        <dbReference type="ChEBI" id="CHEBI:33019"/>
        <dbReference type="ChEBI" id="CHEBI:45075"/>
        <dbReference type="ChEBI" id="CHEBI:61036"/>
        <dbReference type="ChEBI" id="CHEBI:456215"/>
        <dbReference type="EC" id="6.3.4.20"/>
    </reaction>
</comment>
<evidence type="ECO:0000256" key="6">
    <source>
        <dbReference type="ARBA" id="ARBA00022833"/>
    </source>
</evidence>
<reference evidence="12" key="1">
    <citation type="journal article" date="2019" name="Int. J. Syst. Evol. Microbiol.">
        <title>The Global Catalogue of Microorganisms (GCM) 10K type strain sequencing project: providing services to taxonomists for standard genome sequencing and annotation.</title>
        <authorList>
            <consortium name="The Broad Institute Genomics Platform"/>
            <consortium name="The Broad Institute Genome Sequencing Center for Infectious Disease"/>
            <person name="Wu L."/>
            <person name="Ma J."/>
        </authorList>
    </citation>
    <scope>NUCLEOTIDE SEQUENCE [LARGE SCALE GENOMIC DNA]</scope>
    <source>
        <strain evidence="12">JCM 16601</strain>
    </source>
</reference>
<dbReference type="EMBL" id="BAAAZC010000009">
    <property type="protein sequence ID" value="GAA3968032.1"/>
    <property type="molecule type" value="Genomic_DNA"/>
</dbReference>
<dbReference type="EC" id="6.3.4.20" evidence="9"/>
<organism evidence="11 12">
    <name type="scientific">Mucilaginibacter dorajii</name>
    <dbReference type="NCBI Taxonomy" id="692994"/>
    <lineage>
        <taxon>Bacteria</taxon>
        <taxon>Pseudomonadati</taxon>
        <taxon>Bacteroidota</taxon>
        <taxon>Sphingobacteriia</taxon>
        <taxon>Sphingobacteriales</taxon>
        <taxon>Sphingobacteriaceae</taxon>
        <taxon>Mucilaginibacter</taxon>
    </lineage>
</organism>
<evidence type="ECO:0000256" key="7">
    <source>
        <dbReference type="ARBA" id="ARBA00022840"/>
    </source>
</evidence>
<gene>
    <name evidence="11" type="primary">queC</name>
    <name evidence="11" type="ORF">GCM10022210_16080</name>
</gene>
<keyword evidence="2" id="KW-0436">Ligase</keyword>
<dbReference type="Gene3D" id="3.40.50.620">
    <property type="entry name" value="HUPs"/>
    <property type="match status" value="1"/>
</dbReference>
<dbReference type="Proteomes" id="UP001500742">
    <property type="component" value="Unassembled WGS sequence"/>
</dbReference>
<keyword evidence="3" id="KW-0479">Metal-binding</keyword>
<accession>A0ABP7PMA6</accession>
<protein>
    <recommendedName>
        <fullName evidence="9">7-cyano-7-deazaguanine synthase</fullName>
        <ecNumber evidence="9">6.3.4.20</ecNumber>
    </recommendedName>
</protein>
<evidence type="ECO:0000256" key="2">
    <source>
        <dbReference type="ARBA" id="ARBA00022598"/>
    </source>
</evidence>
<comment type="caution">
    <text evidence="11">The sequence shown here is derived from an EMBL/GenBank/DDBJ whole genome shotgun (WGS) entry which is preliminary data.</text>
</comment>
<dbReference type="InterPro" id="IPR014729">
    <property type="entry name" value="Rossmann-like_a/b/a_fold"/>
</dbReference>
<comment type="similarity">
    <text evidence="8">Belongs to the QueC family.</text>
</comment>
<keyword evidence="6" id="KW-0862">Zinc</keyword>
<proteinExistence type="inferred from homology"/>
<dbReference type="InterPro" id="IPR018317">
    <property type="entry name" value="QueC"/>
</dbReference>
<keyword evidence="4" id="KW-0547">Nucleotide-binding</keyword>
<comment type="pathway">
    <text evidence="1">Purine metabolism; 7-cyano-7-deazaguanine biosynthesis.</text>
</comment>
<evidence type="ECO:0000256" key="8">
    <source>
        <dbReference type="ARBA" id="ARBA00037993"/>
    </source>
</evidence>
<keyword evidence="7" id="KW-0067">ATP-binding</keyword>
<evidence type="ECO:0000256" key="10">
    <source>
        <dbReference type="ARBA" id="ARBA00047890"/>
    </source>
</evidence>
<sequence>MKYAILLSGGMDSVALTYMYKKKLSVAFTVDYGQKSSEKELEVSKKICEKLNIPHEILHIDCSSLGSGEMCNDKISPVSPVPEWWPYRNQLLITLTSMKAISYDIDSLIFGAVKTDNSYIDGTKKFFNIINKLLSIQEGNINVITPAINLTTAELIKKSKIPESLLFWAHSCHISNEPCGVCNGCVKYSEVIEEINKT</sequence>
<evidence type="ECO:0000313" key="11">
    <source>
        <dbReference type="EMBL" id="GAA3968032.1"/>
    </source>
</evidence>
<name>A0ABP7PMA6_9SPHI</name>
<dbReference type="SUPFAM" id="SSF52402">
    <property type="entry name" value="Adenine nucleotide alpha hydrolases-like"/>
    <property type="match status" value="1"/>
</dbReference>
<evidence type="ECO:0000256" key="5">
    <source>
        <dbReference type="ARBA" id="ARBA00022785"/>
    </source>
</evidence>
<keyword evidence="12" id="KW-1185">Reference proteome</keyword>
<evidence type="ECO:0000256" key="9">
    <source>
        <dbReference type="ARBA" id="ARBA00039149"/>
    </source>
</evidence>
<keyword evidence="5" id="KW-0671">Queuosine biosynthesis</keyword>
<dbReference type="RefSeq" id="WP_259089172.1">
    <property type="nucleotide sequence ID" value="NZ_BAAAZC010000009.1"/>
</dbReference>
<dbReference type="PANTHER" id="PTHR42914:SF1">
    <property type="entry name" value="7-CYANO-7-DEAZAGUANINE SYNTHASE"/>
    <property type="match status" value="1"/>
</dbReference>
<dbReference type="Pfam" id="PF06508">
    <property type="entry name" value="QueC"/>
    <property type="match status" value="1"/>
</dbReference>
<evidence type="ECO:0000313" key="12">
    <source>
        <dbReference type="Proteomes" id="UP001500742"/>
    </source>
</evidence>
<evidence type="ECO:0000256" key="1">
    <source>
        <dbReference type="ARBA" id="ARBA00005061"/>
    </source>
</evidence>
<evidence type="ECO:0000256" key="4">
    <source>
        <dbReference type="ARBA" id="ARBA00022741"/>
    </source>
</evidence>
<dbReference type="PANTHER" id="PTHR42914">
    <property type="entry name" value="7-CYANO-7-DEAZAGUANINE SYNTHASE"/>
    <property type="match status" value="1"/>
</dbReference>